<name>A0ABV6LIQ0_9BACI</name>
<keyword evidence="2" id="KW-1185">Reference proteome</keyword>
<evidence type="ECO:0000313" key="2">
    <source>
        <dbReference type="Proteomes" id="UP001589836"/>
    </source>
</evidence>
<protein>
    <submittedName>
        <fullName evidence="1">FbpB family small basic protein</fullName>
    </submittedName>
</protein>
<evidence type="ECO:0000313" key="1">
    <source>
        <dbReference type="EMBL" id="MFC0522217.1"/>
    </source>
</evidence>
<dbReference type="Proteomes" id="UP001589836">
    <property type="component" value="Unassembled WGS sequence"/>
</dbReference>
<dbReference type="RefSeq" id="WP_377344744.1">
    <property type="nucleotide sequence ID" value="NZ_JBHLTP010000002.1"/>
</dbReference>
<dbReference type="EMBL" id="JBHLTP010000002">
    <property type="protein sequence ID" value="MFC0522217.1"/>
    <property type="molecule type" value="Genomic_DNA"/>
</dbReference>
<gene>
    <name evidence="1" type="ORF">ACFFGV_01265</name>
</gene>
<accession>A0ABV6LIQ0</accession>
<dbReference type="Pfam" id="PF13040">
    <property type="entry name" value="Fur_reg_FbpB"/>
    <property type="match status" value="1"/>
</dbReference>
<dbReference type="InterPro" id="IPR025004">
    <property type="entry name" value="SenN/SenS"/>
</dbReference>
<reference evidence="1 2" key="1">
    <citation type="submission" date="2024-09" db="EMBL/GenBank/DDBJ databases">
        <authorList>
            <person name="Sun Q."/>
            <person name="Mori K."/>
        </authorList>
    </citation>
    <scope>NUCLEOTIDE SEQUENCE [LARGE SCALE GENOMIC DNA]</scope>
    <source>
        <strain evidence="1 2">NCAIM B.02529</strain>
    </source>
</reference>
<proteinExistence type="predicted"/>
<comment type="caution">
    <text evidence="1">The sequence shown here is derived from an EMBL/GenBank/DDBJ whole genome shotgun (WGS) entry which is preliminary data.</text>
</comment>
<organism evidence="1 2">
    <name type="scientific">Pontibacillus salicampi</name>
    <dbReference type="NCBI Taxonomy" id="1449801"/>
    <lineage>
        <taxon>Bacteria</taxon>
        <taxon>Bacillati</taxon>
        <taxon>Bacillota</taxon>
        <taxon>Bacilli</taxon>
        <taxon>Bacillales</taxon>
        <taxon>Bacillaceae</taxon>
        <taxon>Pontibacillus</taxon>
    </lineage>
</organism>
<sequence>MRSKTLSFEALVQQNKKAIQADKRAMSAVEKRLDQRHMTMQKTTPSS</sequence>